<keyword evidence="11" id="KW-0407">Ion channel</keyword>
<keyword evidence="5 12" id="KW-0812">Transmembrane</keyword>
<proteinExistence type="predicted"/>
<dbReference type="EMBL" id="BGPR01007317">
    <property type="protein sequence ID" value="GBN25961.1"/>
    <property type="molecule type" value="Genomic_DNA"/>
</dbReference>
<evidence type="ECO:0008006" key="16">
    <source>
        <dbReference type="Google" id="ProtNLM"/>
    </source>
</evidence>
<evidence type="ECO:0000256" key="6">
    <source>
        <dbReference type="ARBA" id="ARBA00022868"/>
    </source>
</evidence>
<dbReference type="GO" id="GO:0005921">
    <property type="term" value="C:gap junction"/>
    <property type="evidence" value="ECO:0007669"/>
    <property type="project" value="UniProtKB-SubCell"/>
</dbReference>
<dbReference type="Proteomes" id="UP000499080">
    <property type="component" value="Unassembled WGS sequence"/>
</dbReference>
<dbReference type="AlphaFoldDB" id="A0A4Y2MK15"/>
<comment type="caution">
    <text evidence="14">The sequence shown here is derived from an EMBL/GenBank/DDBJ whole genome shotgun (WGS) entry which is preliminary data.</text>
</comment>
<evidence type="ECO:0000256" key="3">
    <source>
        <dbReference type="ARBA" id="ARBA00022448"/>
    </source>
</evidence>
<comment type="subcellular location">
    <subcellularLocation>
        <location evidence="1">Cell junction</location>
        <location evidence="1">Gap junction</location>
    </subcellularLocation>
    <subcellularLocation>
        <location evidence="2">Cell membrane</location>
        <topology evidence="2">Multi-pass membrane protein</topology>
    </subcellularLocation>
</comment>
<evidence type="ECO:0000313" key="14">
    <source>
        <dbReference type="EMBL" id="GBN25976.1"/>
    </source>
</evidence>
<accession>A0A4Y2MK15</accession>
<evidence type="ECO:0000256" key="12">
    <source>
        <dbReference type="SAM" id="Phobius"/>
    </source>
</evidence>
<evidence type="ECO:0000256" key="5">
    <source>
        <dbReference type="ARBA" id="ARBA00022692"/>
    </source>
</evidence>
<evidence type="ECO:0000313" key="15">
    <source>
        <dbReference type="Proteomes" id="UP000499080"/>
    </source>
</evidence>
<evidence type="ECO:0000256" key="9">
    <source>
        <dbReference type="ARBA" id="ARBA00023065"/>
    </source>
</evidence>
<evidence type="ECO:0000256" key="2">
    <source>
        <dbReference type="ARBA" id="ARBA00004651"/>
    </source>
</evidence>
<protein>
    <recommendedName>
        <fullName evidence="16">Innexin</fullName>
    </recommendedName>
</protein>
<sequence length="322" mass="37505">MHLKSLFGEYPVIDSFEVRLHSFATTSFSIFFCMSLCGLMLSYNALPGDDVNQILQNSSIFPESFSSHSASIEHIQQGPDSNYLDNLGWLYTILSLNIFLSCFPRLFWEYTEGGLVERLTKFVSAPQLSNRSQKYHEVTLTQYLMETRGTHGFYFLKCIVAEFCTLVSATCQVFLIKSIFCQKIYKYILKADTHSNFPAWCSDFVGCANSYGIRMRNAVRENDGETVFGSYIDYIETWIFFGFLVLFFIITHATLYLVMRRIQAVFHPELLVNYHKGYRKSLNTNYQASDWFLLDLLKNNMDPYEFRFIVNELEIDLSKKYE</sequence>
<evidence type="ECO:0000256" key="11">
    <source>
        <dbReference type="ARBA" id="ARBA00023303"/>
    </source>
</evidence>
<evidence type="ECO:0000313" key="13">
    <source>
        <dbReference type="EMBL" id="GBN25961.1"/>
    </source>
</evidence>
<evidence type="ECO:0000256" key="4">
    <source>
        <dbReference type="ARBA" id="ARBA00022475"/>
    </source>
</evidence>
<keyword evidence="6" id="KW-0303">Gap junction</keyword>
<organism evidence="14 15">
    <name type="scientific">Araneus ventricosus</name>
    <name type="common">Orbweaver spider</name>
    <name type="synonym">Epeira ventricosa</name>
    <dbReference type="NCBI Taxonomy" id="182803"/>
    <lineage>
        <taxon>Eukaryota</taxon>
        <taxon>Metazoa</taxon>
        <taxon>Ecdysozoa</taxon>
        <taxon>Arthropoda</taxon>
        <taxon>Chelicerata</taxon>
        <taxon>Arachnida</taxon>
        <taxon>Araneae</taxon>
        <taxon>Araneomorphae</taxon>
        <taxon>Entelegynae</taxon>
        <taxon>Araneoidea</taxon>
        <taxon>Araneidae</taxon>
        <taxon>Araneus</taxon>
    </lineage>
</organism>
<feature type="transmembrane region" description="Helical" evidence="12">
    <location>
        <begin position="238"/>
        <end position="258"/>
    </location>
</feature>
<keyword evidence="4" id="KW-1003">Cell membrane</keyword>
<dbReference type="GO" id="GO:0034220">
    <property type="term" value="P:monoatomic ion transmembrane transport"/>
    <property type="evidence" value="ECO:0007669"/>
    <property type="project" value="UniProtKB-KW"/>
</dbReference>
<dbReference type="Pfam" id="PF00876">
    <property type="entry name" value="Innexin"/>
    <property type="match status" value="2"/>
</dbReference>
<name>A0A4Y2MK15_ARAVE</name>
<dbReference type="GO" id="GO:0005886">
    <property type="term" value="C:plasma membrane"/>
    <property type="evidence" value="ECO:0007669"/>
    <property type="project" value="UniProtKB-SubCell"/>
</dbReference>
<keyword evidence="9" id="KW-0406">Ion transport</keyword>
<keyword evidence="10 12" id="KW-0472">Membrane</keyword>
<gene>
    <name evidence="14" type="ORF">AVEN_55089_1</name>
    <name evidence="13" type="ORF">AVEN_81050_1</name>
</gene>
<keyword evidence="8 12" id="KW-1133">Transmembrane helix</keyword>
<keyword evidence="7" id="KW-0965">Cell junction</keyword>
<keyword evidence="15" id="KW-1185">Reference proteome</keyword>
<evidence type="ECO:0000256" key="8">
    <source>
        <dbReference type="ARBA" id="ARBA00022989"/>
    </source>
</evidence>
<feature type="transmembrane region" description="Helical" evidence="12">
    <location>
        <begin position="89"/>
        <end position="108"/>
    </location>
</feature>
<feature type="transmembrane region" description="Helical" evidence="12">
    <location>
        <begin position="20"/>
        <end position="43"/>
    </location>
</feature>
<evidence type="ECO:0000256" key="1">
    <source>
        <dbReference type="ARBA" id="ARBA00004610"/>
    </source>
</evidence>
<evidence type="ECO:0000256" key="7">
    <source>
        <dbReference type="ARBA" id="ARBA00022949"/>
    </source>
</evidence>
<dbReference type="EMBL" id="BGPR01007320">
    <property type="protein sequence ID" value="GBN25976.1"/>
    <property type="molecule type" value="Genomic_DNA"/>
</dbReference>
<evidence type="ECO:0000256" key="10">
    <source>
        <dbReference type="ARBA" id="ARBA00023136"/>
    </source>
</evidence>
<reference evidence="14 15" key="1">
    <citation type="journal article" date="2019" name="Sci. Rep.">
        <title>Orb-weaving spider Araneus ventricosus genome elucidates the spidroin gene catalogue.</title>
        <authorList>
            <person name="Kono N."/>
            <person name="Nakamura H."/>
            <person name="Ohtoshi R."/>
            <person name="Moran D.A.P."/>
            <person name="Shinohara A."/>
            <person name="Yoshida Y."/>
            <person name="Fujiwara M."/>
            <person name="Mori M."/>
            <person name="Tomita M."/>
            <person name="Arakawa K."/>
        </authorList>
    </citation>
    <scope>NUCLEOTIDE SEQUENCE [LARGE SCALE GENOMIC DNA]</scope>
</reference>
<keyword evidence="3" id="KW-0813">Transport</keyword>
<feature type="transmembrane region" description="Helical" evidence="12">
    <location>
        <begin position="154"/>
        <end position="176"/>
    </location>
</feature>
<dbReference type="InterPro" id="IPR000990">
    <property type="entry name" value="Innexin"/>
</dbReference>